<dbReference type="AlphaFoldDB" id="G8P0G9"/>
<keyword evidence="1" id="KW-0472">Membrane</keyword>
<dbReference type="Proteomes" id="UP000007113">
    <property type="component" value="Chromosome"/>
</dbReference>
<dbReference type="HOGENOM" id="CLU_135599_2_0_0"/>
<organism evidence="2 3">
    <name type="scientific">Granulicella mallensis (strain ATCC BAA-1857 / DSM 23137 / MP5ACTX8)</name>
    <dbReference type="NCBI Taxonomy" id="682795"/>
    <lineage>
        <taxon>Bacteria</taxon>
        <taxon>Pseudomonadati</taxon>
        <taxon>Acidobacteriota</taxon>
        <taxon>Terriglobia</taxon>
        <taxon>Terriglobales</taxon>
        <taxon>Acidobacteriaceae</taxon>
        <taxon>Granulicella</taxon>
    </lineage>
</organism>
<feature type="transmembrane region" description="Helical" evidence="1">
    <location>
        <begin position="124"/>
        <end position="146"/>
    </location>
</feature>
<evidence type="ECO:0000313" key="3">
    <source>
        <dbReference type="Proteomes" id="UP000007113"/>
    </source>
</evidence>
<keyword evidence="3" id="KW-1185">Reference proteome</keyword>
<feature type="transmembrane region" description="Helical" evidence="1">
    <location>
        <begin position="90"/>
        <end position="112"/>
    </location>
</feature>
<dbReference type="EMBL" id="CP003130">
    <property type="protein sequence ID" value="AEU38057.1"/>
    <property type="molecule type" value="Genomic_DNA"/>
</dbReference>
<dbReference type="RefSeq" id="WP_014266930.1">
    <property type="nucleotide sequence ID" value="NC_016631.1"/>
</dbReference>
<evidence type="ECO:0000313" key="2">
    <source>
        <dbReference type="EMBL" id="AEU38057.1"/>
    </source>
</evidence>
<gene>
    <name evidence="2" type="ordered locus">AciX8_3773</name>
</gene>
<dbReference type="KEGG" id="gma:AciX8_3773"/>
<dbReference type="STRING" id="682795.AciX8_3773"/>
<name>G8P0G9_GRAMM</name>
<feature type="transmembrane region" description="Helical" evidence="1">
    <location>
        <begin position="6"/>
        <end position="25"/>
    </location>
</feature>
<protein>
    <submittedName>
        <fullName evidence="2">Uncharacterized protein</fullName>
    </submittedName>
</protein>
<evidence type="ECO:0000256" key="1">
    <source>
        <dbReference type="SAM" id="Phobius"/>
    </source>
</evidence>
<dbReference type="OrthoDB" id="118190at2"/>
<sequence length="161" mass="16869">MNTAAIIIISGCTSAVIDIVTTMVITSAQGMPPRTLLQFIASGALGDRSFEGGLKTAFVGLALHFSIALAVSSAYFAASVSFPSVSHDAVAFGLLFGIAVHVFMSGVVVPLSRTPKVVFTIRGFLIQLAVNAVCVGLVIALMQTFLSVRFGQMQYRPIVEG</sequence>
<reference evidence="2 3" key="1">
    <citation type="submission" date="2011-11" db="EMBL/GenBank/DDBJ databases">
        <title>Complete sequence of Granulicella mallensis MP5ACTX8.</title>
        <authorList>
            <consortium name="US DOE Joint Genome Institute"/>
            <person name="Lucas S."/>
            <person name="Copeland A."/>
            <person name="Lapidus A."/>
            <person name="Cheng J.-F."/>
            <person name="Goodwin L."/>
            <person name="Pitluck S."/>
            <person name="Peters L."/>
            <person name="Lu M."/>
            <person name="Detter J.C."/>
            <person name="Han C."/>
            <person name="Tapia R."/>
            <person name="Land M."/>
            <person name="Hauser L."/>
            <person name="Kyrpides N."/>
            <person name="Ivanova N."/>
            <person name="Mikhailova N."/>
            <person name="Pagani I."/>
            <person name="Rawat S."/>
            <person name="Mannisto M."/>
            <person name="Haggblom M."/>
            <person name="Woyke T."/>
        </authorList>
    </citation>
    <scope>NUCLEOTIDE SEQUENCE [LARGE SCALE GENOMIC DNA]</scope>
    <source>
        <strain evidence="3">ATCC BAA-1857 / DSM 23137 / MP5ACTX8</strain>
    </source>
</reference>
<accession>G8P0G9</accession>
<keyword evidence="1" id="KW-1133">Transmembrane helix</keyword>
<feature type="transmembrane region" description="Helical" evidence="1">
    <location>
        <begin position="57"/>
        <end position="78"/>
    </location>
</feature>
<keyword evidence="1" id="KW-0812">Transmembrane</keyword>
<proteinExistence type="predicted"/>